<organism evidence="10 11">
    <name type="scientific">Derxia gummosa DSM 723</name>
    <dbReference type="NCBI Taxonomy" id="1121388"/>
    <lineage>
        <taxon>Bacteria</taxon>
        <taxon>Pseudomonadati</taxon>
        <taxon>Pseudomonadota</taxon>
        <taxon>Betaproteobacteria</taxon>
        <taxon>Burkholderiales</taxon>
        <taxon>Alcaligenaceae</taxon>
        <taxon>Derxia</taxon>
    </lineage>
</organism>
<reference evidence="11" key="2">
    <citation type="journal article" date="2023" name="Annu. Rev. Microbiol.">
        <title>TonB-Dependent Transport Across the Bacterial Outer Membrane.</title>
        <authorList>
            <person name="Silale A."/>
            <person name="van den Berg B."/>
        </authorList>
    </citation>
    <scope>NUCLEOTIDE SEQUENCE</scope>
</reference>
<dbReference type="SUPFAM" id="SSF56935">
    <property type="entry name" value="Porins"/>
    <property type="match status" value="1"/>
</dbReference>
<dbReference type="Proteomes" id="UP000675920">
    <property type="component" value="Unplaced"/>
</dbReference>
<evidence type="ECO:0000256" key="4">
    <source>
        <dbReference type="ARBA" id="ARBA00022692"/>
    </source>
</evidence>
<keyword evidence="5" id="KW-0798">TonB box</keyword>
<dbReference type="GO" id="GO:0009279">
    <property type="term" value="C:cell outer membrane"/>
    <property type="evidence" value="ECO:0007669"/>
    <property type="project" value="UniProtKB-SubCell"/>
</dbReference>
<feature type="chain" id="PRO_5034113638" evidence="8">
    <location>
        <begin position="33"/>
        <end position="753"/>
    </location>
</feature>
<dbReference type="GO" id="GO:0044718">
    <property type="term" value="P:siderophore transmembrane transport"/>
    <property type="evidence" value="ECO:0007669"/>
    <property type="project" value="TreeGrafter"/>
</dbReference>
<accession>A0A8B6XAD7</accession>
<keyword evidence="7" id="KW-0998">Cell outer membrane</keyword>
<dbReference type="InterPro" id="IPR039426">
    <property type="entry name" value="TonB-dep_rcpt-like"/>
</dbReference>
<evidence type="ECO:0000259" key="9">
    <source>
        <dbReference type="Pfam" id="PF00593"/>
    </source>
</evidence>
<feature type="domain" description="TonB-dependent receptor-like beta-barrel" evidence="9">
    <location>
        <begin position="262"/>
        <end position="715"/>
    </location>
</feature>
<evidence type="ECO:0000256" key="6">
    <source>
        <dbReference type="ARBA" id="ARBA00023136"/>
    </source>
</evidence>
<keyword evidence="8" id="KW-0732">Signal</keyword>
<evidence type="ECO:0000256" key="2">
    <source>
        <dbReference type="ARBA" id="ARBA00022448"/>
    </source>
</evidence>
<dbReference type="PANTHER" id="PTHR30069">
    <property type="entry name" value="TONB-DEPENDENT OUTER MEMBRANE RECEPTOR"/>
    <property type="match status" value="1"/>
</dbReference>
<keyword evidence="11" id="KW-0675">Receptor</keyword>
<keyword evidence="2" id="KW-0813">Transport</keyword>
<evidence type="ECO:0000313" key="11">
    <source>
        <dbReference type="RefSeq" id="WP_051379011.1"/>
    </source>
</evidence>
<dbReference type="InterPro" id="IPR000531">
    <property type="entry name" value="Beta-barrel_TonB"/>
</dbReference>
<reference evidence="11" key="1">
    <citation type="journal article" date="2022" name="Front. Microbiol.">
        <title>The Ton Motor.</title>
        <authorList>
            <person name="Ratliff A.C."/>
            <person name="Buchanan S.K."/>
            <person name="Celia H."/>
        </authorList>
    </citation>
    <scope>NUCLEOTIDE SEQUENCE</scope>
</reference>
<keyword evidence="10" id="KW-1185">Reference proteome</keyword>
<evidence type="ECO:0000313" key="10">
    <source>
        <dbReference type="Proteomes" id="UP000675920"/>
    </source>
</evidence>
<dbReference type="InterPro" id="IPR036942">
    <property type="entry name" value="Beta-barrel_TonB_sf"/>
</dbReference>
<sequence>MTTTHNKLAFPFAPRRLAGRVAAIGLGAIAFAAGAQTVGLPPVVVEGGARPLQSAEADSAGTVYVVTPAAVDAFGPPGGANPYRMVSTLPSVLAGEIDPWGAANITGGNKGLRVRGLNASHGGNGSVDGLVISAINPGPGYLWLFDAENLAGVSLAQGPVAPDRGAIFTTTGALDSQLLWPTADAGLRASVAAGSHEFRRVAARLDSGELSTGTRLFASGSNVTADKWRGEGGAPGDRTNLQFALGQRLGPVDLRFTVLAGSLSQNQYRALSWAQTQNLSASRGFDFDALPGAARQYWYGFNRQNYDSSLFIAEADWKLGADSLLSARAYGFHEKGSSFDGQANGMVREWLMDHRSAGGALDYTTRLAGTTLKAGAWLASLEPPGPPTAWKMYRPNADGSLSFASWSLLNKPTANHRFDAVYAMAERRFGPADLTLGLRQWRERLPGMDAYATTGLGDGDTASAIAAAGSPVAARSVRGRSHSQSLPFVALALDLDRATQLRASAGKLVGAPSFDAWQVYQNNAAAFAAAGVSAQSLWDASRPETANAFDLGLRWQAGAWSVEPTVYRTNFSHKAVAFRDPRVNLAYSQNVGEGHADGVQLAAAWALAGGEFSGFASASFNRAVFDQDLTTATGGVLPVKGRQFPDTPRWLASLGGRWAREGWSVAPLVQAAGMRYGDSTHAEPVGGYWTADLQLAKAWRVDGRRLTASVTVGNLFDRRYVGLITSGDQNGSGGLNYYPAPSRSAVAKLAVEL</sequence>
<dbReference type="Gene3D" id="2.40.170.20">
    <property type="entry name" value="TonB-dependent receptor, beta-barrel domain"/>
    <property type="match status" value="1"/>
</dbReference>
<keyword evidence="4" id="KW-0812">Transmembrane</keyword>
<feature type="signal peptide" evidence="8">
    <location>
        <begin position="1"/>
        <end position="32"/>
    </location>
</feature>
<dbReference type="OrthoDB" id="8533686at2"/>
<keyword evidence="3" id="KW-1134">Transmembrane beta strand</keyword>
<dbReference type="AlphaFoldDB" id="A0A8B6XAD7"/>
<proteinExistence type="predicted"/>
<reference evidence="11" key="3">
    <citation type="submission" date="2025-08" db="UniProtKB">
        <authorList>
            <consortium name="RefSeq"/>
        </authorList>
    </citation>
    <scope>IDENTIFICATION</scope>
</reference>
<protein>
    <submittedName>
        <fullName evidence="11">TonB-dependent receptor</fullName>
    </submittedName>
</protein>
<dbReference type="PANTHER" id="PTHR30069:SF37">
    <property type="entry name" value="FERRIC VIBRIOBACTIN RECEPTOR VIUA"/>
    <property type="match status" value="1"/>
</dbReference>
<comment type="subcellular location">
    <subcellularLocation>
        <location evidence="1">Cell outer membrane</location>
        <topology evidence="1">Multi-pass membrane protein</topology>
    </subcellularLocation>
</comment>
<name>A0A8B6XAD7_9BURK</name>
<dbReference type="RefSeq" id="WP_051379011.1">
    <property type="nucleotide sequence ID" value="NZ_KI519499.1"/>
</dbReference>
<evidence type="ECO:0000256" key="3">
    <source>
        <dbReference type="ARBA" id="ARBA00022452"/>
    </source>
</evidence>
<keyword evidence="6" id="KW-0472">Membrane</keyword>
<dbReference type="GO" id="GO:0015344">
    <property type="term" value="F:siderophore uptake transmembrane transporter activity"/>
    <property type="evidence" value="ECO:0007669"/>
    <property type="project" value="TreeGrafter"/>
</dbReference>
<evidence type="ECO:0000256" key="8">
    <source>
        <dbReference type="SAM" id="SignalP"/>
    </source>
</evidence>
<evidence type="ECO:0000256" key="5">
    <source>
        <dbReference type="ARBA" id="ARBA00023077"/>
    </source>
</evidence>
<evidence type="ECO:0000256" key="7">
    <source>
        <dbReference type="ARBA" id="ARBA00023237"/>
    </source>
</evidence>
<dbReference type="Pfam" id="PF00593">
    <property type="entry name" value="TonB_dep_Rec_b-barrel"/>
    <property type="match status" value="1"/>
</dbReference>
<evidence type="ECO:0000256" key="1">
    <source>
        <dbReference type="ARBA" id="ARBA00004571"/>
    </source>
</evidence>